<proteinExistence type="predicted"/>
<reference evidence="17 18" key="1">
    <citation type="journal article" date="2015" name="Genome Announc.">
        <title>Draft Genome Sequence of Burkholderia sp. Strain PML1(12), an Ectomycorrhizosphere-Inhabiting Bacterium with Effective Mineral-Weathering Ability.</title>
        <authorList>
            <person name="Uroz S."/>
            <person name="Oger P."/>
        </authorList>
    </citation>
    <scope>NUCLEOTIDE SEQUENCE [LARGE SCALE GENOMIC DNA]</scope>
    <source>
        <strain evidence="18">PML1(12)</strain>
    </source>
</reference>
<gene>
    <name evidence="17" type="ORF">EOS_40105</name>
</gene>
<accession>A0A0J1CJ43</accession>
<dbReference type="AlphaFoldDB" id="A0A0J1CJ43"/>
<evidence type="ECO:0000256" key="13">
    <source>
        <dbReference type="ARBA" id="ARBA00022991"/>
    </source>
</evidence>
<dbReference type="InterPro" id="IPR000014">
    <property type="entry name" value="PAS"/>
</dbReference>
<dbReference type="InterPro" id="IPR000700">
    <property type="entry name" value="PAS-assoc_C"/>
</dbReference>
<evidence type="ECO:0000256" key="11">
    <source>
        <dbReference type="ARBA" id="ARBA00022777"/>
    </source>
</evidence>
<dbReference type="Gene3D" id="3.30.565.10">
    <property type="entry name" value="Histidine kinase-like ATPase, C-terminal domain"/>
    <property type="match status" value="1"/>
</dbReference>
<dbReference type="InterPro" id="IPR036890">
    <property type="entry name" value="HATPase_C_sf"/>
</dbReference>
<evidence type="ECO:0000256" key="3">
    <source>
        <dbReference type="ARBA" id="ARBA00022543"/>
    </source>
</evidence>
<dbReference type="SUPFAM" id="SSF55874">
    <property type="entry name" value="ATPase domain of HSP90 chaperone/DNA topoisomerase II/histidine kinase"/>
    <property type="match status" value="1"/>
</dbReference>
<keyword evidence="10" id="KW-0547">Nucleotide-binding</keyword>
<dbReference type="PROSITE" id="PS50113">
    <property type="entry name" value="PAC"/>
    <property type="match status" value="2"/>
</dbReference>
<dbReference type="Proteomes" id="UP000035963">
    <property type="component" value="Unassembled WGS sequence"/>
</dbReference>
<evidence type="ECO:0000256" key="15">
    <source>
        <dbReference type="ARBA" id="ARBA00023170"/>
    </source>
</evidence>
<dbReference type="PANTHER" id="PTHR41523">
    <property type="entry name" value="TWO-COMPONENT SYSTEM SENSOR PROTEIN"/>
    <property type="match status" value="1"/>
</dbReference>
<evidence type="ECO:0000256" key="6">
    <source>
        <dbReference type="ARBA" id="ARBA00022630"/>
    </source>
</evidence>
<dbReference type="GO" id="GO:0005524">
    <property type="term" value="F:ATP binding"/>
    <property type="evidence" value="ECO:0007669"/>
    <property type="project" value="UniProtKB-KW"/>
</dbReference>
<keyword evidence="9" id="KW-0677">Repeat</keyword>
<evidence type="ECO:0000256" key="2">
    <source>
        <dbReference type="ARBA" id="ARBA00012438"/>
    </source>
</evidence>
<evidence type="ECO:0000256" key="14">
    <source>
        <dbReference type="ARBA" id="ARBA00023026"/>
    </source>
</evidence>
<evidence type="ECO:0000256" key="12">
    <source>
        <dbReference type="ARBA" id="ARBA00022840"/>
    </source>
</evidence>
<dbReference type="EC" id="2.7.13.3" evidence="2"/>
<evidence type="ECO:0000256" key="1">
    <source>
        <dbReference type="ARBA" id="ARBA00000085"/>
    </source>
</evidence>
<keyword evidence="5" id="KW-0716">Sensory transduction</keyword>
<evidence type="ECO:0000259" key="16">
    <source>
        <dbReference type="PROSITE" id="PS50113"/>
    </source>
</evidence>
<dbReference type="SMART" id="SM00086">
    <property type="entry name" value="PAC"/>
    <property type="match status" value="1"/>
</dbReference>
<keyword evidence="7" id="KW-0288">FMN</keyword>
<dbReference type="InterPro" id="IPR011102">
    <property type="entry name" value="Sig_transdc_His_kinase_HWE"/>
</dbReference>
<dbReference type="InterPro" id="IPR035965">
    <property type="entry name" value="PAS-like_dom_sf"/>
</dbReference>
<dbReference type="CDD" id="cd00130">
    <property type="entry name" value="PAS"/>
    <property type="match status" value="1"/>
</dbReference>
<dbReference type="InterPro" id="IPR013656">
    <property type="entry name" value="PAS_4"/>
</dbReference>
<keyword evidence="4" id="KW-0597">Phosphoprotein</keyword>
<keyword evidence="3" id="KW-0600">Photoreceptor protein</keyword>
<dbReference type="EMBL" id="AEJF01000245">
    <property type="protein sequence ID" value="KLU20725.1"/>
    <property type="molecule type" value="Genomic_DNA"/>
</dbReference>
<keyword evidence="8" id="KW-0808">Transferase</keyword>
<dbReference type="Pfam" id="PF07536">
    <property type="entry name" value="HWE_HK"/>
    <property type="match status" value="1"/>
</dbReference>
<dbReference type="GO" id="GO:0009881">
    <property type="term" value="F:photoreceptor activity"/>
    <property type="evidence" value="ECO:0007669"/>
    <property type="project" value="UniProtKB-KW"/>
</dbReference>
<dbReference type="SMART" id="SM00091">
    <property type="entry name" value="PAS"/>
    <property type="match status" value="2"/>
</dbReference>
<evidence type="ECO:0000256" key="7">
    <source>
        <dbReference type="ARBA" id="ARBA00022643"/>
    </source>
</evidence>
<organism evidence="17 18">
    <name type="scientific">Caballeronia mineralivorans PML1(12)</name>
    <dbReference type="NCBI Taxonomy" id="908627"/>
    <lineage>
        <taxon>Bacteria</taxon>
        <taxon>Pseudomonadati</taxon>
        <taxon>Pseudomonadota</taxon>
        <taxon>Betaproteobacteria</taxon>
        <taxon>Burkholderiales</taxon>
        <taxon>Burkholderiaceae</taxon>
        <taxon>Caballeronia</taxon>
    </lineage>
</organism>
<keyword evidence="15" id="KW-0675">Receptor</keyword>
<feature type="domain" description="PAC" evidence="16">
    <location>
        <begin position="84"/>
        <end position="136"/>
    </location>
</feature>
<dbReference type="PATRIC" id="fig|908627.4.peg.8985"/>
<evidence type="ECO:0000313" key="18">
    <source>
        <dbReference type="Proteomes" id="UP000035963"/>
    </source>
</evidence>
<comment type="caution">
    <text evidence="17">The sequence shown here is derived from an EMBL/GenBank/DDBJ whole genome shotgun (WGS) entry which is preliminary data.</text>
</comment>
<evidence type="ECO:0000256" key="8">
    <source>
        <dbReference type="ARBA" id="ARBA00022679"/>
    </source>
</evidence>
<dbReference type="SUPFAM" id="SSF55785">
    <property type="entry name" value="PYP-like sensor domain (PAS domain)"/>
    <property type="match status" value="2"/>
</dbReference>
<dbReference type="SMART" id="SM00911">
    <property type="entry name" value="HWE_HK"/>
    <property type="match status" value="1"/>
</dbReference>
<keyword evidence="11" id="KW-0418">Kinase</keyword>
<evidence type="ECO:0000256" key="10">
    <source>
        <dbReference type="ARBA" id="ARBA00022741"/>
    </source>
</evidence>
<sequence length="462" mass="52132">MHHRGAGNSSQPLLPYEALDYLPDLICVIGPDGFYEYFNKPWRQYASGNADQFVSTNWTECIYEADRCDVRREVADAMASATSFSIDLRLTNIEGGERWFLLRAHPQLDERGQIRFWLYILTDIHERKLYKFNLAQKSKIQTDMLNVSLDCIKVITADGKLQHMNKAGCIALNVQENSGFGMDWLNLLPEEVHEDGRKALRYAGEGRPARFPGISRLSGEGVRYWDNMLTPLKNGSGEVDTILCVSRDVTTQKENQRRIELLLRELDHRSKNMLTVVQALIRRTVPDPRADFVKALDQRLCSISRSQDLLIEGQWVGITVRDLVWSQTAIAGGAQEKHMLFNGDPNLRLRPGAAEMIGLAMHELATNAIKYGALSNDCGTVTITWEVEERSDGRFFHLHWKESGGPEVTTTQRRGFGTAVIGRNPFARHGAKVTHAFKASGVSWEFEVPVAAILSDIDIELE</sequence>
<keyword evidence="13" id="KW-0157">Chromophore</keyword>
<protein>
    <recommendedName>
        <fullName evidence="2">histidine kinase</fullName>
        <ecNumber evidence="2">2.7.13.3</ecNumber>
    </recommendedName>
</protein>
<comment type="catalytic activity">
    <reaction evidence="1">
        <text>ATP + protein L-histidine = ADP + protein N-phospho-L-histidine.</text>
        <dbReference type="EC" id="2.7.13.3"/>
    </reaction>
</comment>
<feature type="domain" description="PAC" evidence="16">
    <location>
        <begin position="207"/>
        <end position="261"/>
    </location>
</feature>
<evidence type="ECO:0000313" key="17">
    <source>
        <dbReference type="EMBL" id="KLU20725.1"/>
    </source>
</evidence>
<dbReference type="GO" id="GO:0004673">
    <property type="term" value="F:protein histidine kinase activity"/>
    <property type="evidence" value="ECO:0007669"/>
    <property type="project" value="UniProtKB-EC"/>
</dbReference>
<keyword evidence="18" id="KW-1185">Reference proteome</keyword>
<evidence type="ECO:0000256" key="9">
    <source>
        <dbReference type="ARBA" id="ARBA00022737"/>
    </source>
</evidence>
<dbReference type="Pfam" id="PF08448">
    <property type="entry name" value="PAS_4"/>
    <property type="match status" value="2"/>
</dbReference>
<dbReference type="PANTHER" id="PTHR41523:SF7">
    <property type="entry name" value="HISTIDINE KINASE"/>
    <property type="match status" value="1"/>
</dbReference>
<dbReference type="InterPro" id="IPR001610">
    <property type="entry name" value="PAC"/>
</dbReference>
<evidence type="ECO:0000256" key="5">
    <source>
        <dbReference type="ARBA" id="ARBA00022606"/>
    </source>
</evidence>
<dbReference type="Gene3D" id="3.30.450.20">
    <property type="entry name" value="PAS domain"/>
    <property type="match status" value="2"/>
</dbReference>
<keyword evidence="14" id="KW-0843">Virulence</keyword>
<keyword evidence="12" id="KW-0067">ATP-binding</keyword>
<keyword evidence="6" id="KW-0285">Flavoprotein</keyword>
<name>A0A0J1CJ43_9BURK</name>
<evidence type="ECO:0000256" key="4">
    <source>
        <dbReference type="ARBA" id="ARBA00022553"/>
    </source>
</evidence>